<keyword evidence="2 4" id="KW-0238">DNA-binding</keyword>
<dbReference type="EMBL" id="LT629710">
    <property type="protein sequence ID" value="SDP25533.1"/>
    <property type="molecule type" value="Genomic_DNA"/>
</dbReference>
<dbReference type="InterPro" id="IPR009057">
    <property type="entry name" value="Homeodomain-like_sf"/>
</dbReference>
<dbReference type="InterPro" id="IPR050109">
    <property type="entry name" value="HTH-type_TetR-like_transc_reg"/>
</dbReference>
<feature type="domain" description="HTH tetR-type" evidence="5">
    <location>
        <begin position="24"/>
        <end position="84"/>
    </location>
</feature>
<dbReference type="InterPro" id="IPR036271">
    <property type="entry name" value="Tet_transcr_reg_TetR-rel_C_sf"/>
</dbReference>
<evidence type="ECO:0000256" key="1">
    <source>
        <dbReference type="ARBA" id="ARBA00023015"/>
    </source>
</evidence>
<dbReference type="OrthoDB" id="3825402at2"/>
<dbReference type="AlphaFoldDB" id="A0A1H0R7M8"/>
<dbReference type="Proteomes" id="UP000198741">
    <property type="component" value="Chromosome I"/>
</dbReference>
<name>A0A1H0R7M8_9ACTN</name>
<dbReference type="GO" id="GO:0000976">
    <property type="term" value="F:transcription cis-regulatory region binding"/>
    <property type="evidence" value="ECO:0007669"/>
    <property type="project" value="TreeGrafter"/>
</dbReference>
<dbReference type="SUPFAM" id="SSF46689">
    <property type="entry name" value="Homeodomain-like"/>
    <property type="match status" value="1"/>
</dbReference>
<evidence type="ECO:0000259" key="5">
    <source>
        <dbReference type="PROSITE" id="PS50977"/>
    </source>
</evidence>
<evidence type="ECO:0000256" key="4">
    <source>
        <dbReference type="PROSITE-ProRule" id="PRU00335"/>
    </source>
</evidence>
<proteinExistence type="predicted"/>
<reference evidence="6 7" key="1">
    <citation type="submission" date="2016-10" db="EMBL/GenBank/DDBJ databases">
        <authorList>
            <person name="de Groot N.N."/>
        </authorList>
    </citation>
    <scope>NUCLEOTIDE SEQUENCE [LARGE SCALE GENOMIC DNA]</scope>
    <source>
        <strain evidence="7">P4-7,KCTC 19426,CECT 7604</strain>
    </source>
</reference>
<protein>
    <submittedName>
        <fullName evidence="6">DNA-binding transcriptional regulator, AcrR family</fullName>
    </submittedName>
</protein>
<keyword evidence="3" id="KW-0804">Transcription</keyword>
<organism evidence="6 7">
    <name type="scientific">Nakamurella panacisegetis</name>
    <dbReference type="NCBI Taxonomy" id="1090615"/>
    <lineage>
        <taxon>Bacteria</taxon>
        <taxon>Bacillati</taxon>
        <taxon>Actinomycetota</taxon>
        <taxon>Actinomycetes</taxon>
        <taxon>Nakamurellales</taxon>
        <taxon>Nakamurellaceae</taxon>
        <taxon>Nakamurella</taxon>
    </lineage>
</organism>
<dbReference type="PANTHER" id="PTHR30055">
    <property type="entry name" value="HTH-TYPE TRANSCRIPTIONAL REGULATOR RUTR"/>
    <property type="match status" value="1"/>
</dbReference>
<keyword evidence="1" id="KW-0805">Transcription regulation</keyword>
<dbReference type="InterPro" id="IPR001647">
    <property type="entry name" value="HTH_TetR"/>
</dbReference>
<evidence type="ECO:0000256" key="3">
    <source>
        <dbReference type="ARBA" id="ARBA00023163"/>
    </source>
</evidence>
<evidence type="ECO:0000313" key="6">
    <source>
        <dbReference type="EMBL" id="SDP25533.1"/>
    </source>
</evidence>
<dbReference type="SUPFAM" id="SSF48498">
    <property type="entry name" value="Tetracyclin repressor-like, C-terminal domain"/>
    <property type="match status" value="1"/>
</dbReference>
<evidence type="ECO:0000256" key="2">
    <source>
        <dbReference type="ARBA" id="ARBA00023125"/>
    </source>
</evidence>
<dbReference type="GO" id="GO:0003700">
    <property type="term" value="F:DNA-binding transcription factor activity"/>
    <property type="evidence" value="ECO:0007669"/>
    <property type="project" value="TreeGrafter"/>
</dbReference>
<sequence>MTDEVKPSGPKRSYHAPRRMARAAATRRAVLLASRELFVSNGYVATTIADIAERAQVSPDTIYATVGRKPALLRELVEVAISGTDQPVPAQQRDYVQRIGAADRAIDKLAIYAQAIAAIQQRMAPVFLALRDAAGTDTDCAHLWSEIGRRRAANMRLLAAELRATGDLRNDLSDGQVADIIWSMNGSEYWDLLVRERGWTPDQFAHWLADAWIRILLDRN</sequence>
<gene>
    <name evidence="6" type="ORF">SAMN04515671_3435</name>
</gene>
<dbReference type="PROSITE" id="PS50977">
    <property type="entry name" value="HTH_TETR_2"/>
    <property type="match status" value="1"/>
</dbReference>
<dbReference type="PANTHER" id="PTHR30055:SF234">
    <property type="entry name" value="HTH-TYPE TRANSCRIPTIONAL REGULATOR BETI"/>
    <property type="match status" value="1"/>
</dbReference>
<evidence type="ECO:0000313" key="7">
    <source>
        <dbReference type="Proteomes" id="UP000198741"/>
    </source>
</evidence>
<accession>A0A1H0R7M8</accession>
<dbReference type="RefSeq" id="WP_090477998.1">
    <property type="nucleotide sequence ID" value="NZ_LT629710.1"/>
</dbReference>
<keyword evidence="7" id="KW-1185">Reference proteome</keyword>
<dbReference type="Pfam" id="PF00440">
    <property type="entry name" value="TetR_N"/>
    <property type="match status" value="1"/>
</dbReference>
<dbReference type="Gene3D" id="1.10.357.10">
    <property type="entry name" value="Tetracycline Repressor, domain 2"/>
    <property type="match status" value="1"/>
</dbReference>
<feature type="DNA-binding region" description="H-T-H motif" evidence="4">
    <location>
        <begin position="47"/>
        <end position="66"/>
    </location>
</feature>